<proteinExistence type="predicted"/>
<sequence>MLDEVLRRLRLGDPAFERGDMLAEQVRVVQERNWPRKAVTVKAFRAPGKRGLD</sequence>
<accession>A0A9W6R0Z5</accession>
<dbReference type="RefSeq" id="WP_285487868.1">
    <property type="nucleotide sequence ID" value="NZ_BSTI01000008.1"/>
</dbReference>
<dbReference type="Proteomes" id="UP001165136">
    <property type="component" value="Unassembled WGS sequence"/>
</dbReference>
<name>A0A9W6R0Z5_9PSEU</name>
<comment type="caution">
    <text evidence="1">The sequence shown here is derived from an EMBL/GenBank/DDBJ whole genome shotgun (WGS) entry which is preliminary data.</text>
</comment>
<gene>
    <name evidence="1" type="ORF">Atai01_41980</name>
</gene>
<evidence type="ECO:0000313" key="2">
    <source>
        <dbReference type="Proteomes" id="UP001165136"/>
    </source>
</evidence>
<dbReference type="AlphaFoldDB" id="A0A9W6R0Z5"/>
<organism evidence="1 2">
    <name type="scientific">Amycolatopsis taiwanensis</name>
    <dbReference type="NCBI Taxonomy" id="342230"/>
    <lineage>
        <taxon>Bacteria</taxon>
        <taxon>Bacillati</taxon>
        <taxon>Actinomycetota</taxon>
        <taxon>Actinomycetes</taxon>
        <taxon>Pseudonocardiales</taxon>
        <taxon>Pseudonocardiaceae</taxon>
        <taxon>Amycolatopsis</taxon>
    </lineage>
</organism>
<keyword evidence="2" id="KW-1185">Reference proteome</keyword>
<dbReference type="EMBL" id="BSTI01000008">
    <property type="protein sequence ID" value="GLY67579.1"/>
    <property type="molecule type" value="Genomic_DNA"/>
</dbReference>
<protein>
    <submittedName>
        <fullName evidence="1">Uncharacterized protein</fullName>
    </submittedName>
</protein>
<evidence type="ECO:0000313" key="1">
    <source>
        <dbReference type="EMBL" id="GLY67579.1"/>
    </source>
</evidence>
<reference evidence="1" key="1">
    <citation type="submission" date="2023-03" db="EMBL/GenBank/DDBJ databases">
        <title>Amycolatopsis taiwanensis NBRC 103393.</title>
        <authorList>
            <person name="Ichikawa N."/>
            <person name="Sato H."/>
            <person name="Tonouchi N."/>
        </authorList>
    </citation>
    <scope>NUCLEOTIDE SEQUENCE</scope>
    <source>
        <strain evidence="1">NBRC 103393</strain>
    </source>
</reference>